<dbReference type="InterPro" id="IPR036390">
    <property type="entry name" value="WH_DNA-bd_sf"/>
</dbReference>
<reference evidence="4" key="1">
    <citation type="submission" date="2022-11" db="EMBL/GenBank/DDBJ databases">
        <authorList>
            <person name="Morgan W.R."/>
            <person name="Tartar A."/>
        </authorList>
    </citation>
    <scope>NUCLEOTIDE SEQUENCE</scope>
    <source>
        <strain evidence="4">ARSEF 373</strain>
    </source>
</reference>
<dbReference type="InterPro" id="IPR035298">
    <property type="entry name" value="PSMD13"/>
</dbReference>
<dbReference type="InterPro" id="IPR054179">
    <property type="entry name" value="PSD13_N"/>
</dbReference>
<dbReference type="GO" id="GO:0005634">
    <property type="term" value="C:nucleus"/>
    <property type="evidence" value="ECO:0007669"/>
    <property type="project" value="TreeGrafter"/>
</dbReference>
<dbReference type="GO" id="GO:0005198">
    <property type="term" value="F:structural molecule activity"/>
    <property type="evidence" value="ECO:0007669"/>
    <property type="project" value="TreeGrafter"/>
</dbReference>
<comment type="caution">
    <text evidence="4">The sequence shown here is derived from an EMBL/GenBank/DDBJ whole genome shotgun (WGS) entry which is preliminary data.</text>
</comment>
<accession>A0AAV2Z4N1</accession>
<dbReference type="PANTHER" id="PTHR10539:SF0">
    <property type="entry name" value="26S PROTEASOME NON-ATPASE REGULATORY SUBUNIT 13"/>
    <property type="match status" value="1"/>
</dbReference>
<dbReference type="SMART" id="SM00088">
    <property type="entry name" value="PINT"/>
    <property type="match status" value="1"/>
</dbReference>
<feature type="domain" description="PCI" evidence="3">
    <location>
        <begin position="178"/>
        <end position="348"/>
    </location>
</feature>
<evidence type="ECO:0000259" key="3">
    <source>
        <dbReference type="PROSITE" id="PS50250"/>
    </source>
</evidence>
<keyword evidence="2" id="KW-0647">Proteasome</keyword>
<dbReference type="InterPro" id="IPR000717">
    <property type="entry name" value="PCI_dom"/>
</dbReference>
<dbReference type="GO" id="GO:0008541">
    <property type="term" value="C:proteasome regulatory particle, lid subcomplex"/>
    <property type="evidence" value="ECO:0007669"/>
    <property type="project" value="TreeGrafter"/>
</dbReference>
<evidence type="ECO:0000313" key="4">
    <source>
        <dbReference type="EMBL" id="DBA00499.1"/>
    </source>
</evidence>
<keyword evidence="5" id="KW-1185">Reference proteome</keyword>
<dbReference type="PROSITE" id="PS50250">
    <property type="entry name" value="PCI"/>
    <property type="match status" value="1"/>
</dbReference>
<sequence length="386" mass="44310">MPVDMDFLEKEAASFPDLAPRYQKVKDLHSRKLYHELTGELEMFVKDPASRKQPLNLPRLYTEFIKTFQDKLNQIRLVMICTDISAQFEDPTQAQQFMENIASQLKEKTSFEAVLLCKMQIAKFKLRRGEAFHADIKTMLDEQLPVIEGLAGAEPVVHASYYRVACDYYGTLGPAEKFYKNALMFLAYTEYEKMPPNERFDLAVNISISALTGDGVFNFGEVLATPILKALEGTNKQWLSDLLHAFNRGDIDKFNEIVGQNSAEYNSQPALVNKVTYVKEKVALLALMVLVFQRPSHERNIRFVEIAEVTRLPLEQVEWLVMRALSCKLIKGSIDQVDSIVRVSWVQPRVLDNSQLKELVARLDDWEKKVNSTLLYVEEQTPELFQ</sequence>
<dbReference type="EMBL" id="DAKRPA010000063">
    <property type="protein sequence ID" value="DBA00499.1"/>
    <property type="molecule type" value="Genomic_DNA"/>
</dbReference>
<gene>
    <name evidence="4" type="ORF">N0F65_002742</name>
</gene>
<evidence type="ECO:0000256" key="2">
    <source>
        <dbReference type="ARBA" id="ARBA00022942"/>
    </source>
</evidence>
<dbReference type="GO" id="GO:0005829">
    <property type="term" value="C:cytosol"/>
    <property type="evidence" value="ECO:0007669"/>
    <property type="project" value="TreeGrafter"/>
</dbReference>
<proteinExistence type="inferred from homology"/>
<dbReference type="Pfam" id="PF01399">
    <property type="entry name" value="PCI"/>
    <property type="match status" value="1"/>
</dbReference>
<dbReference type="SUPFAM" id="SSF46785">
    <property type="entry name" value="Winged helix' DNA-binding domain"/>
    <property type="match status" value="1"/>
</dbReference>
<organism evidence="4 5">
    <name type="scientific">Lagenidium giganteum</name>
    <dbReference type="NCBI Taxonomy" id="4803"/>
    <lineage>
        <taxon>Eukaryota</taxon>
        <taxon>Sar</taxon>
        <taxon>Stramenopiles</taxon>
        <taxon>Oomycota</taxon>
        <taxon>Peronosporomycetes</taxon>
        <taxon>Pythiales</taxon>
        <taxon>Pythiaceae</taxon>
    </lineage>
</organism>
<reference evidence="4" key="2">
    <citation type="journal article" date="2023" name="Microbiol Resour">
        <title>Decontamination and Annotation of the Draft Genome Sequence of the Oomycete Lagenidium giganteum ARSEF 373.</title>
        <authorList>
            <person name="Morgan W.R."/>
            <person name="Tartar A."/>
        </authorList>
    </citation>
    <scope>NUCLEOTIDE SEQUENCE</scope>
    <source>
        <strain evidence="4">ARSEF 373</strain>
    </source>
</reference>
<comment type="similarity">
    <text evidence="1">Belongs to the proteasome subunit S11 family.</text>
</comment>
<dbReference type="PANTHER" id="PTHR10539">
    <property type="entry name" value="26S PROTEASOME NON-ATPASE REGULATORY SUBUNIT 13"/>
    <property type="match status" value="1"/>
</dbReference>
<dbReference type="GO" id="GO:0006511">
    <property type="term" value="P:ubiquitin-dependent protein catabolic process"/>
    <property type="evidence" value="ECO:0007669"/>
    <property type="project" value="TreeGrafter"/>
</dbReference>
<name>A0AAV2Z4N1_9STRA</name>
<evidence type="ECO:0000313" key="5">
    <source>
        <dbReference type="Proteomes" id="UP001146120"/>
    </source>
</evidence>
<dbReference type="Pfam" id="PF22037">
    <property type="entry name" value="PSD13_N"/>
    <property type="match status" value="1"/>
</dbReference>
<evidence type="ECO:0000256" key="1">
    <source>
        <dbReference type="ARBA" id="ARBA00006207"/>
    </source>
</evidence>
<dbReference type="AlphaFoldDB" id="A0AAV2Z4N1"/>
<protein>
    <recommendedName>
        <fullName evidence="3">PCI domain-containing protein</fullName>
    </recommendedName>
</protein>
<dbReference type="Proteomes" id="UP001146120">
    <property type="component" value="Unassembled WGS sequence"/>
</dbReference>